<keyword evidence="7" id="KW-0275">Fatty acid biosynthesis</keyword>
<comment type="similarity">
    <text evidence="1">Belongs to the acyl-ACP thioesterase family.</text>
</comment>
<evidence type="ECO:0000256" key="1">
    <source>
        <dbReference type="ARBA" id="ARBA00006500"/>
    </source>
</evidence>
<keyword evidence="2" id="KW-0444">Lipid biosynthesis</keyword>
<dbReference type="Pfam" id="PF20791">
    <property type="entry name" value="Acyl-ACP_TE_C"/>
    <property type="match status" value="1"/>
</dbReference>
<comment type="caution">
    <text evidence="10">The sequence shown here is derived from an EMBL/GenBank/DDBJ whole genome shotgun (WGS) entry which is preliminary data.</text>
</comment>
<dbReference type="GO" id="GO:0000036">
    <property type="term" value="F:acyl carrier activity"/>
    <property type="evidence" value="ECO:0007669"/>
    <property type="project" value="TreeGrafter"/>
</dbReference>
<keyword evidence="5" id="KW-0809">Transit peptide</keyword>
<evidence type="ECO:0000259" key="8">
    <source>
        <dbReference type="Pfam" id="PF01643"/>
    </source>
</evidence>
<organism evidence="10 11">
    <name type="scientific">Tepidibacillus fermentans</name>
    <dbReference type="NCBI Taxonomy" id="1281767"/>
    <lineage>
        <taxon>Bacteria</taxon>
        <taxon>Bacillati</taxon>
        <taxon>Bacillota</taxon>
        <taxon>Bacilli</taxon>
        <taxon>Bacillales</taxon>
        <taxon>Bacillaceae</taxon>
        <taxon>Tepidibacillus</taxon>
    </lineage>
</organism>
<dbReference type="PANTHER" id="PTHR31727">
    <property type="entry name" value="OLEOYL-ACYL CARRIER PROTEIN THIOESTERASE 1, CHLOROPLASTIC"/>
    <property type="match status" value="1"/>
</dbReference>
<evidence type="ECO:0000256" key="7">
    <source>
        <dbReference type="ARBA" id="ARBA00023160"/>
    </source>
</evidence>
<dbReference type="Gene3D" id="3.10.129.10">
    <property type="entry name" value="Hotdog Thioesterase"/>
    <property type="match status" value="1"/>
</dbReference>
<gene>
    <name evidence="10" type="ORF">EDD72_11330</name>
</gene>
<feature type="domain" description="Acyl-ACP thioesterase-like C-terminal" evidence="9">
    <location>
        <begin position="151"/>
        <end position="248"/>
    </location>
</feature>
<dbReference type="EMBL" id="SMAB01000013">
    <property type="protein sequence ID" value="TCS81272.1"/>
    <property type="molecule type" value="Genomic_DNA"/>
</dbReference>
<dbReference type="RefSeq" id="WP_165895022.1">
    <property type="nucleotide sequence ID" value="NZ_SMAB01000013.1"/>
</dbReference>
<dbReference type="Proteomes" id="UP000295788">
    <property type="component" value="Unassembled WGS sequence"/>
</dbReference>
<reference evidence="10 11" key="1">
    <citation type="submission" date="2019-03" db="EMBL/GenBank/DDBJ databases">
        <title>Genomic Encyclopedia of Type Strains, Phase IV (KMG-IV): sequencing the most valuable type-strain genomes for metagenomic binning, comparative biology and taxonomic classification.</title>
        <authorList>
            <person name="Goeker M."/>
        </authorList>
    </citation>
    <scope>NUCLEOTIDE SEQUENCE [LARGE SCALE GENOMIC DNA]</scope>
    <source>
        <strain evidence="10 11">DSM 23802</strain>
    </source>
</reference>
<evidence type="ECO:0000313" key="10">
    <source>
        <dbReference type="EMBL" id="TCS81272.1"/>
    </source>
</evidence>
<dbReference type="CDD" id="cd00586">
    <property type="entry name" value="4HBT"/>
    <property type="match status" value="2"/>
</dbReference>
<keyword evidence="4" id="KW-0276">Fatty acid metabolism</keyword>
<proteinExistence type="inferred from homology"/>
<feature type="domain" description="Acyl-ACP thioesterase N-terminal hotdog" evidence="8">
    <location>
        <begin position="6"/>
        <end position="132"/>
    </location>
</feature>
<dbReference type="AlphaFoldDB" id="A0A4V2USF7"/>
<evidence type="ECO:0000256" key="4">
    <source>
        <dbReference type="ARBA" id="ARBA00022832"/>
    </source>
</evidence>
<accession>A0A4V2USF7</accession>
<dbReference type="SUPFAM" id="SSF54637">
    <property type="entry name" value="Thioesterase/thiol ester dehydrase-isomerase"/>
    <property type="match status" value="2"/>
</dbReference>
<keyword evidence="6" id="KW-0443">Lipid metabolism</keyword>
<evidence type="ECO:0000256" key="6">
    <source>
        <dbReference type="ARBA" id="ARBA00023098"/>
    </source>
</evidence>
<evidence type="ECO:0000256" key="5">
    <source>
        <dbReference type="ARBA" id="ARBA00022946"/>
    </source>
</evidence>
<dbReference type="InterPro" id="IPR049427">
    <property type="entry name" value="Acyl-ACP_TE_C"/>
</dbReference>
<dbReference type="Pfam" id="PF01643">
    <property type="entry name" value="Acyl-ACP_TE"/>
    <property type="match status" value="1"/>
</dbReference>
<evidence type="ECO:0000313" key="11">
    <source>
        <dbReference type="Proteomes" id="UP000295788"/>
    </source>
</evidence>
<dbReference type="InterPro" id="IPR045023">
    <property type="entry name" value="FATA/B"/>
</dbReference>
<name>A0A4V2USF7_9BACI</name>
<keyword evidence="3 10" id="KW-0378">Hydrolase</keyword>
<dbReference type="PANTHER" id="PTHR31727:SF6">
    <property type="entry name" value="OLEOYL-ACYL CARRIER PROTEIN THIOESTERASE 1, CHLOROPLASTIC"/>
    <property type="match status" value="1"/>
</dbReference>
<evidence type="ECO:0000259" key="9">
    <source>
        <dbReference type="Pfam" id="PF20791"/>
    </source>
</evidence>
<evidence type="ECO:0000256" key="2">
    <source>
        <dbReference type="ARBA" id="ARBA00022516"/>
    </source>
</evidence>
<keyword evidence="11" id="KW-1185">Reference proteome</keyword>
<dbReference type="InterPro" id="IPR029069">
    <property type="entry name" value="HotDog_dom_sf"/>
</dbReference>
<sequence length="249" mass="29499">MNPVITERQYNVHYYEVDFKRRALPTTLMNYLQDIAIHQSEQAGVGLDFLEENHLAWSLYQWDISIKAYPQFGQTVTITTNACAFEKFNAYREFKITNQEGELMVYAYTRWVLLDTKKGRLTKIPPRIYEVYGIDPDKPNTYEMEKLKELNESQYKKEFSVRYSDIDTNKHVNNVKYVEWAIETLPLEMVMDHQLRHMKVMYKKEAKYGEQVQVLTKISEIGDKWVALHKIVDSQGTTLCLLETTWEKI</sequence>
<dbReference type="InterPro" id="IPR002864">
    <property type="entry name" value="Acyl-ACP_thioesterase_NHD"/>
</dbReference>
<evidence type="ECO:0000256" key="3">
    <source>
        <dbReference type="ARBA" id="ARBA00022801"/>
    </source>
</evidence>
<dbReference type="GO" id="GO:0016297">
    <property type="term" value="F:fatty acyl-[ACP] hydrolase activity"/>
    <property type="evidence" value="ECO:0007669"/>
    <property type="project" value="InterPro"/>
</dbReference>
<protein>
    <submittedName>
        <fullName evidence="10">Medium-chain acyl-[acyl-carrier-protein] hydrolase</fullName>
    </submittedName>
</protein>